<dbReference type="GO" id="GO:0046872">
    <property type="term" value="F:metal ion binding"/>
    <property type="evidence" value="ECO:0007669"/>
    <property type="project" value="UniProtKB-KW"/>
</dbReference>
<dbReference type="SUPFAM" id="SSF46626">
    <property type="entry name" value="Cytochrome c"/>
    <property type="match status" value="1"/>
</dbReference>
<comment type="cofactor">
    <cofactor evidence="8">
        <name>heme c</name>
        <dbReference type="ChEBI" id="CHEBI:61717"/>
    </cofactor>
    <text evidence="8">Binds 1 heme c group covalently per subunit.</text>
</comment>
<dbReference type="GO" id="GO:0020037">
    <property type="term" value="F:heme binding"/>
    <property type="evidence" value="ECO:0007669"/>
    <property type="project" value="InterPro"/>
</dbReference>
<name>A0A1R4H1Y7_9GAMM</name>
<dbReference type="PANTHER" id="PTHR10266">
    <property type="entry name" value="CYTOCHROME C1"/>
    <property type="match status" value="1"/>
</dbReference>
<feature type="binding site" description="covalent" evidence="8">
    <location>
        <position position="49"/>
    </location>
    <ligand>
        <name>heme c</name>
        <dbReference type="ChEBI" id="CHEBI:61717"/>
    </ligand>
</feature>
<dbReference type="OrthoDB" id="9798864at2"/>
<keyword evidence="6 8" id="KW-0408">Iron</keyword>
<organism evidence="11 12">
    <name type="scientific">Crenothrix polyspora</name>
    <dbReference type="NCBI Taxonomy" id="360316"/>
    <lineage>
        <taxon>Bacteria</taxon>
        <taxon>Pseudomonadati</taxon>
        <taxon>Pseudomonadota</taxon>
        <taxon>Gammaproteobacteria</taxon>
        <taxon>Methylococcales</taxon>
        <taxon>Crenotrichaceae</taxon>
        <taxon>Crenothrix</taxon>
    </lineage>
</organism>
<evidence type="ECO:0000256" key="7">
    <source>
        <dbReference type="ARBA" id="ARBA00023136"/>
    </source>
</evidence>
<evidence type="ECO:0000256" key="3">
    <source>
        <dbReference type="ARBA" id="ARBA00022692"/>
    </source>
</evidence>
<dbReference type="PRINTS" id="PR00603">
    <property type="entry name" value="CYTOCHROMEC1"/>
</dbReference>
<feature type="chain" id="PRO_5010174419" evidence="9">
    <location>
        <begin position="20"/>
        <end position="240"/>
    </location>
</feature>
<feature type="signal peptide" evidence="9">
    <location>
        <begin position="1"/>
        <end position="19"/>
    </location>
</feature>
<feature type="binding site" description="covalent" evidence="8">
    <location>
        <position position="52"/>
    </location>
    <ligand>
        <name>heme c</name>
        <dbReference type="ChEBI" id="CHEBI:61717"/>
    </ligand>
</feature>
<gene>
    <name evidence="11" type="primary">petC</name>
    <name evidence="11" type="ORF">CRENPOLYSF2_1550007</name>
</gene>
<keyword evidence="3" id="KW-0812">Transmembrane</keyword>
<evidence type="ECO:0000259" key="10">
    <source>
        <dbReference type="PROSITE" id="PS51007"/>
    </source>
</evidence>
<dbReference type="InterPro" id="IPR009056">
    <property type="entry name" value="Cyt_c-like_dom"/>
</dbReference>
<feature type="domain" description="Cytochrome c" evidence="10">
    <location>
        <begin position="36"/>
        <end position="199"/>
    </location>
</feature>
<dbReference type="InterPro" id="IPR002326">
    <property type="entry name" value="Cyt_c1"/>
</dbReference>
<dbReference type="Gene3D" id="1.10.760.10">
    <property type="entry name" value="Cytochrome c-like domain"/>
    <property type="match status" value="1"/>
</dbReference>
<evidence type="ECO:0000256" key="5">
    <source>
        <dbReference type="ARBA" id="ARBA00022989"/>
    </source>
</evidence>
<evidence type="ECO:0000313" key="12">
    <source>
        <dbReference type="Proteomes" id="UP000195442"/>
    </source>
</evidence>
<keyword evidence="5" id="KW-1133">Transmembrane helix</keyword>
<keyword evidence="7" id="KW-0472">Membrane</keyword>
<comment type="subcellular location">
    <subcellularLocation>
        <location evidence="1">Membrane</location>
    </subcellularLocation>
</comment>
<protein>
    <submittedName>
        <fullName evidence="11">Cytochrome c1</fullName>
    </submittedName>
</protein>
<keyword evidence="2 8" id="KW-0349">Heme</keyword>
<dbReference type="GO" id="GO:0009055">
    <property type="term" value="F:electron transfer activity"/>
    <property type="evidence" value="ECO:0007669"/>
    <property type="project" value="InterPro"/>
</dbReference>
<dbReference type="PROSITE" id="PS51007">
    <property type="entry name" value="CYTC"/>
    <property type="match status" value="1"/>
</dbReference>
<proteinExistence type="predicted"/>
<dbReference type="EMBL" id="FUKJ01000063">
    <property type="protein sequence ID" value="SJM90257.1"/>
    <property type="molecule type" value="Genomic_DNA"/>
</dbReference>
<evidence type="ECO:0000256" key="2">
    <source>
        <dbReference type="ARBA" id="ARBA00022617"/>
    </source>
</evidence>
<dbReference type="PANTHER" id="PTHR10266:SF3">
    <property type="entry name" value="CYTOCHROME C1, HEME PROTEIN, MITOCHONDRIAL"/>
    <property type="match status" value="1"/>
</dbReference>
<dbReference type="Proteomes" id="UP000195442">
    <property type="component" value="Unassembled WGS sequence"/>
</dbReference>
<dbReference type="Pfam" id="PF02167">
    <property type="entry name" value="Cytochrom_C1"/>
    <property type="match status" value="1"/>
</dbReference>
<feature type="binding site" description="covalent" evidence="8">
    <location>
        <position position="53"/>
    </location>
    <ligand>
        <name>heme c</name>
        <dbReference type="ChEBI" id="CHEBI:61717"/>
    </ligand>
</feature>
<reference evidence="12" key="1">
    <citation type="submission" date="2017-02" db="EMBL/GenBank/DDBJ databases">
        <authorList>
            <person name="Daims H."/>
        </authorList>
    </citation>
    <scope>NUCLEOTIDE SEQUENCE [LARGE SCALE GENOMIC DNA]</scope>
</reference>
<evidence type="ECO:0000256" key="8">
    <source>
        <dbReference type="PIRSR" id="PIRSR602326-1"/>
    </source>
</evidence>
<evidence type="ECO:0000256" key="9">
    <source>
        <dbReference type="SAM" id="SignalP"/>
    </source>
</evidence>
<dbReference type="InterPro" id="IPR036909">
    <property type="entry name" value="Cyt_c-like_dom_sf"/>
</dbReference>
<dbReference type="RefSeq" id="WP_087146023.1">
    <property type="nucleotide sequence ID" value="NZ_FUKJ01000063.1"/>
</dbReference>
<dbReference type="GO" id="GO:0016020">
    <property type="term" value="C:membrane"/>
    <property type="evidence" value="ECO:0007669"/>
    <property type="project" value="UniProtKB-SubCell"/>
</dbReference>
<evidence type="ECO:0000256" key="1">
    <source>
        <dbReference type="ARBA" id="ARBA00004370"/>
    </source>
</evidence>
<sequence>MKRLITLFLLVTLSFCGYASEEIELQDANIDLSDSKSLERGAKHFVTYCLGCHSVKHIRYQRMALDFGIDEKQLVKDVAPEGAGVYDQMYTAMNKHDAEKWFGVQPPDLSLIGRSRGADWLYSYLKGFYADKTKPLGTNNTVFKDVGMPNVFWELQGQQKPVFHLVDGQQQIEKLSMIEPGKLSEQEFDLLVTDLVNFLVYVGEPIQLERQRLGKYVLFFLLIFSVIAYKLKKEYWKDID</sequence>
<accession>A0A1R4H1Y7</accession>
<evidence type="ECO:0000313" key="11">
    <source>
        <dbReference type="EMBL" id="SJM90257.1"/>
    </source>
</evidence>
<keyword evidence="9" id="KW-0732">Signal</keyword>
<dbReference type="AlphaFoldDB" id="A0A1R4H1Y7"/>
<keyword evidence="12" id="KW-1185">Reference proteome</keyword>
<keyword evidence="4 8" id="KW-0479">Metal-binding</keyword>
<evidence type="ECO:0000256" key="4">
    <source>
        <dbReference type="ARBA" id="ARBA00022723"/>
    </source>
</evidence>
<evidence type="ECO:0000256" key="6">
    <source>
        <dbReference type="ARBA" id="ARBA00023004"/>
    </source>
</evidence>